<feature type="transmembrane region" description="Helical" evidence="2">
    <location>
        <begin position="58"/>
        <end position="79"/>
    </location>
</feature>
<protein>
    <recommendedName>
        <fullName evidence="3">LiaI-LiaF-like transmembrane region domain-containing protein</fullName>
    </recommendedName>
</protein>
<gene>
    <name evidence="4" type="ORF">A5893_12535</name>
</gene>
<evidence type="ECO:0000259" key="3">
    <source>
        <dbReference type="Pfam" id="PF18917"/>
    </source>
</evidence>
<evidence type="ECO:0000313" key="4">
    <source>
        <dbReference type="EMBL" id="OAQ38863.1"/>
    </source>
</evidence>
<proteinExistence type="predicted"/>
<dbReference type="AlphaFoldDB" id="A0A179DEH4"/>
<feature type="transmembrane region" description="Helical" evidence="2">
    <location>
        <begin position="7"/>
        <end position="27"/>
    </location>
</feature>
<evidence type="ECO:0000313" key="5">
    <source>
        <dbReference type="Proteomes" id="UP000078459"/>
    </source>
</evidence>
<dbReference type="OrthoDB" id="941984at2"/>
<dbReference type="RefSeq" id="WP_068823015.1">
    <property type="nucleotide sequence ID" value="NZ_LWHJ01000029.1"/>
</dbReference>
<reference evidence="4 5" key="1">
    <citation type="submission" date="2016-04" db="EMBL/GenBank/DDBJ databases">
        <authorList>
            <person name="Evans L.H."/>
            <person name="Alamgir A."/>
            <person name="Owens N."/>
            <person name="Weber N.D."/>
            <person name="Virtaneva K."/>
            <person name="Barbian K."/>
            <person name="Babar A."/>
            <person name="Rosenke K."/>
        </authorList>
    </citation>
    <scope>NUCLEOTIDE SEQUENCE [LARGE SCALE GENOMIC DNA]</scope>
    <source>
        <strain evidence="4 5">CCM 8644</strain>
    </source>
</reference>
<dbReference type="Proteomes" id="UP000078459">
    <property type="component" value="Unassembled WGS sequence"/>
</dbReference>
<accession>A0A179DEH4</accession>
<keyword evidence="5" id="KW-1185">Reference proteome</keyword>
<dbReference type="InterPro" id="IPR043726">
    <property type="entry name" value="LiaI-LiaF-like_TM1"/>
</dbReference>
<dbReference type="Pfam" id="PF18917">
    <property type="entry name" value="LiaI-LiaF-like_TM1"/>
    <property type="match status" value="1"/>
</dbReference>
<keyword evidence="2" id="KW-0812">Transmembrane</keyword>
<comment type="caution">
    <text evidence="4">The sequence shown here is derived from an EMBL/GenBank/DDBJ whole genome shotgun (WGS) entry which is preliminary data.</text>
</comment>
<reference evidence="4 5" key="2">
    <citation type="submission" date="2016-06" db="EMBL/GenBank/DDBJ databases">
        <title>Pedobacter psychrophilus sp. nov., isolated from Antarctic fragmentary rock.</title>
        <authorList>
            <person name="Svec P."/>
        </authorList>
    </citation>
    <scope>NUCLEOTIDE SEQUENCE [LARGE SCALE GENOMIC DNA]</scope>
    <source>
        <strain evidence="4 5">CCM 8644</strain>
    </source>
</reference>
<name>A0A179DEH4_9SPHI</name>
<dbReference type="EMBL" id="LWHJ01000029">
    <property type="protein sequence ID" value="OAQ38863.1"/>
    <property type="molecule type" value="Genomic_DNA"/>
</dbReference>
<dbReference type="STRING" id="1826909.A5893_12535"/>
<feature type="compositionally biased region" description="Acidic residues" evidence="1">
    <location>
        <begin position="94"/>
        <end position="107"/>
    </location>
</feature>
<keyword evidence="2" id="KW-0472">Membrane</keyword>
<feature type="region of interest" description="Disordered" evidence="1">
    <location>
        <begin position="90"/>
        <end position="111"/>
    </location>
</feature>
<evidence type="ECO:0000256" key="2">
    <source>
        <dbReference type="SAM" id="Phobius"/>
    </source>
</evidence>
<organism evidence="4 5">
    <name type="scientific">Pedobacter psychrophilus</name>
    <dbReference type="NCBI Taxonomy" id="1826909"/>
    <lineage>
        <taxon>Bacteria</taxon>
        <taxon>Pseudomonadati</taxon>
        <taxon>Bacteroidota</taxon>
        <taxon>Sphingobacteriia</taxon>
        <taxon>Sphingobacteriales</taxon>
        <taxon>Sphingobacteriaceae</taxon>
        <taxon>Pedobacter</taxon>
    </lineage>
</organism>
<feature type="transmembrane region" description="Helical" evidence="2">
    <location>
        <begin position="33"/>
        <end position="51"/>
    </location>
</feature>
<evidence type="ECO:0000256" key="1">
    <source>
        <dbReference type="SAM" id="MobiDB-lite"/>
    </source>
</evidence>
<feature type="domain" description="LiaI-LiaF-like transmembrane region" evidence="3">
    <location>
        <begin position="6"/>
        <end position="49"/>
    </location>
</feature>
<sequence length="320" mass="35717">MKADKIFWGIIFVFIGGVFLLENFNVIDFSWGYIWRFWPLLLIITGINIVFSKSNSKVGLISVISITVISLAIITYQGIKDGKENHTNSRWSFSDDDNDDNWDDSDSTESASNMTNYAEDLDVKFKTATLNIYGGASTFDIESGDEKLFNARVKESKMRYFLKKTDSDSSAVLEFRSKDRGGSFNFKDDEYGNVKMEINTLPVWDVNLKMGAGKADFDFSQNKVRNISLKGGAAEFDVKIGNLYNDVNLSAETGLADVNVEVPEAAGCKILASSGLSSKSFNNFIKMPDGSYETSNYKTANQKIHLTLKGGLSNFEVNRY</sequence>
<keyword evidence="2" id="KW-1133">Transmembrane helix</keyword>